<sequence>MFTDSKKIHAVRIIFRFPRFIYTAVYAASNAPDKTISLIVNMNEL</sequence>
<reference evidence="1" key="2">
    <citation type="submission" date="2013-11" db="EMBL/GenBank/DDBJ databases">
        <title>Draft genome sequence of Anaerostipes caccae (DSM 14662).</title>
        <authorList>
            <person name="Sudarsanam P."/>
            <person name="Ley R."/>
            <person name="Guruge J."/>
            <person name="Turnbaugh P.J."/>
            <person name="Mahowald M."/>
            <person name="Liep D."/>
            <person name="Gordon J."/>
        </authorList>
    </citation>
    <scope>NUCLEOTIDE SEQUENCE</scope>
    <source>
        <strain evidence="1">DSM 14662</strain>
    </source>
</reference>
<name>B0MH77_ANACD</name>
<proteinExistence type="predicted"/>
<evidence type="ECO:0000313" key="2">
    <source>
        <dbReference type="Proteomes" id="UP000004935"/>
    </source>
</evidence>
<protein>
    <submittedName>
        <fullName evidence="1">Uncharacterized protein</fullName>
    </submittedName>
</protein>
<comment type="caution">
    <text evidence="1">The sequence shown here is derived from an EMBL/GenBank/DDBJ whole genome shotgun (WGS) entry which is preliminary data.</text>
</comment>
<gene>
    <name evidence="1" type="ORF">ANACAC_02839</name>
</gene>
<keyword evidence="2" id="KW-1185">Reference proteome</keyword>
<dbReference type="HOGENOM" id="CLU_3195332_0_0_9"/>
<organism evidence="1 2">
    <name type="scientific">Anaerostipes caccae (strain DSM 14662 / CCUG 47493 / JCM 13470 / NCIMB 13811 / L1-92)</name>
    <dbReference type="NCBI Taxonomy" id="411490"/>
    <lineage>
        <taxon>Bacteria</taxon>
        <taxon>Bacillati</taxon>
        <taxon>Bacillota</taxon>
        <taxon>Clostridia</taxon>
        <taxon>Lachnospirales</taxon>
        <taxon>Lachnospiraceae</taxon>
        <taxon>Anaerostipes</taxon>
    </lineage>
</organism>
<dbReference type="AlphaFoldDB" id="B0MH77"/>
<reference evidence="1" key="1">
    <citation type="submission" date="2007-11" db="EMBL/GenBank/DDBJ databases">
        <authorList>
            <person name="Fulton L."/>
            <person name="Clifton S."/>
            <person name="Fulton B."/>
            <person name="Xu J."/>
            <person name="Minx P."/>
            <person name="Pepin K.H."/>
            <person name="Johnson M."/>
            <person name="Thiruvilangam P."/>
            <person name="Bhonagiri V."/>
            <person name="Nash W.E."/>
            <person name="Mardis E.R."/>
            <person name="Wilson R.K."/>
        </authorList>
    </citation>
    <scope>NUCLEOTIDE SEQUENCE [LARGE SCALE GENOMIC DNA]</scope>
    <source>
        <strain evidence="1">DSM 14662</strain>
    </source>
</reference>
<dbReference type="Proteomes" id="UP000004935">
    <property type="component" value="Unassembled WGS sequence"/>
</dbReference>
<evidence type="ECO:0000313" key="1">
    <source>
        <dbReference type="EMBL" id="EDR96216.1"/>
    </source>
</evidence>
<accession>B0MH77</accession>
<dbReference type="EMBL" id="ABAX03000024">
    <property type="protein sequence ID" value="EDR96216.1"/>
    <property type="molecule type" value="Genomic_DNA"/>
</dbReference>